<evidence type="ECO:0000313" key="3">
    <source>
        <dbReference type="EMBL" id="GAA4503727.1"/>
    </source>
</evidence>
<dbReference type="Gene3D" id="1.25.40.10">
    <property type="entry name" value="Tetratricopeptide repeat domain"/>
    <property type="match status" value="1"/>
</dbReference>
<dbReference type="InterPro" id="IPR011990">
    <property type="entry name" value="TPR-like_helical_dom_sf"/>
</dbReference>
<gene>
    <name evidence="3" type="ORF">GCM10023172_29090</name>
</gene>
<sequence length="247" mass="27250">MFFRLPPRVQRGAFLFLLGAALALPAHAQKGKKDNKNTPPPSGPQRLQPLYGGLTAAQAQQAVGANVLADVDRSFASRPEASKFFSNKGFEYLQENQPDTAIVRFNLAWVLDPQNPDPYRGLAVLLSRRPDASPEAVQALVLQGLAVAPTNPLLLVDAANTALGRYELSKKKKELQQANDYVQRALLADSTSASAWQTQAHIHYYQENYAEAWKDVRKGQSLSLASLDFQFLTELMAKMPDPEGKFK</sequence>
<evidence type="ECO:0000313" key="4">
    <source>
        <dbReference type="Proteomes" id="UP001501243"/>
    </source>
</evidence>
<keyword evidence="4" id="KW-1185">Reference proteome</keyword>
<evidence type="ECO:0000256" key="1">
    <source>
        <dbReference type="SAM" id="MobiDB-lite"/>
    </source>
</evidence>
<dbReference type="RefSeq" id="WP_208129720.1">
    <property type="nucleotide sequence ID" value="NZ_BAABGQ010000006.1"/>
</dbReference>
<accession>A0ABP8QJU2</accession>
<dbReference type="EMBL" id="BAABGQ010000006">
    <property type="protein sequence ID" value="GAA4503727.1"/>
    <property type="molecule type" value="Genomic_DNA"/>
</dbReference>
<name>A0ABP8QJU2_9BACT</name>
<comment type="caution">
    <text evidence="3">The sequence shown here is derived from an EMBL/GenBank/DDBJ whole genome shotgun (WGS) entry which is preliminary data.</text>
</comment>
<feature type="chain" id="PRO_5047400563" description="Tetratricopeptide repeat protein" evidence="2">
    <location>
        <begin position="29"/>
        <end position="247"/>
    </location>
</feature>
<proteinExistence type="predicted"/>
<organism evidence="3 4">
    <name type="scientific">Hymenobacter ginsengisoli</name>
    <dbReference type="NCBI Taxonomy" id="1051626"/>
    <lineage>
        <taxon>Bacteria</taxon>
        <taxon>Pseudomonadati</taxon>
        <taxon>Bacteroidota</taxon>
        <taxon>Cytophagia</taxon>
        <taxon>Cytophagales</taxon>
        <taxon>Hymenobacteraceae</taxon>
        <taxon>Hymenobacter</taxon>
    </lineage>
</organism>
<protein>
    <recommendedName>
        <fullName evidence="5">Tetratricopeptide repeat protein</fullName>
    </recommendedName>
</protein>
<reference evidence="4" key="1">
    <citation type="journal article" date="2019" name="Int. J. Syst. Evol. Microbiol.">
        <title>The Global Catalogue of Microorganisms (GCM) 10K type strain sequencing project: providing services to taxonomists for standard genome sequencing and annotation.</title>
        <authorList>
            <consortium name="The Broad Institute Genomics Platform"/>
            <consortium name="The Broad Institute Genome Sequencing Center for Infectious Disease"/>
            <person name="Wu L."/>
            <person name="Ma J."/>
        </authorList>
    </citation>
    <scope>NUCLEOTIDE SEQUENCE [LARGE SCALE GENOMIC DNA]</scope>
    <source>
        <strain evidence="4">JCM 17841</strain>
    </source>
</reference>
<feature type="region of interest" description="Disordered" evidence="1">
    <location>
        <begin position="28"/>
        <end position="49"/>
    </location>
</feature>
<evidence type="ECO:0008006" key="5">
    <source>
        <dbReference type="Google" id="ProtNLM"/>
    </source>
</evidence>
<dbReference type="Proteomes" id="UP001501243">
    <property type="component" value="Unassembled WGS sequence"/>
</dbReference>
<keyword evidence="2" id="KW-0732">Signal</keyword>
<evidence type="ECO:0000256" key="2">
    <source>
        <dbReference type="SAM" id="SignalP"/>
    </source>
</evidence>
<dbReference type="SUPFAM" id="SSF48452">
    <property type="entry name" value="TPR-like"/>
    <property type="match status" value="1"/>
</dbReference>
<feature type="signal peptide" evidence="2">
    <location>
        <begin position="1"/>
        <end position="28"/>
    </location>
</feature>